<dbReference type="AlphaFoldDB" id="A0A0B6YI00"/>
<proteinExistence type="predicted"/>
<organism evidence="1">
    <name type="scientific">Arion vulgaris</name>
    <dbReference type="NCBI Taxonomy" id="1028688"/>
    <lineage>
        <taxon>Eukaryota</taxon>
        <taxon>Metazoa</taxon>
        <taxon>Spiralia</taxon>
        <taxon>Lophotrochozoa</taxon>
        <taxon>Mollusca</taxon>
        <taxon>Gastropoda</taxon>
        <taxon>Heterobranchia</taxon>
        <taxon>Euthyneura</taxon>
        <taxon>Panpulmonata</taxon>
        <taxon>Eupulmonata</taxon>
        <taxon>Stylommatophora</taxon>
        <taxon>Helicina</taxon>
        <taxon>Arionoidea</taxon>
        <taxon>Arionidae</taxon>
        <taxon>Arion</taxon>
    </lineage>
</organism>
<dbReference type="EMBL" id="HACG01008919">
    <property type="protein sequence ID" value="CEK55784.1"/>
    <property type="molecule type" value="Transcribed_RNA"/>
</dbReference>
<sequence length="75" mass="8369">RMSAVSTDNLVDDFRSVKLKPASPKIKEKSDLSKSKFMSKSTESIFTDIKLKPVAQTNDSYKKSDISSNAERIKA</sequence>
<protein>
    <submittedName>
        <fullName evidence="1">Uncharacterized protein</fullName>
    </submittedName>
</protein>
<feature type="non-terminal residue" evidence="1">
    <location>
        <position position="1"/>
    </location>
</feature>
<accession>A0A0B6YI00</accession>
<evidence type="ECO:0000313" key="1">
    <source>
        <dbReference type="EMBL" id="CEK55784.1"/>
    </source>
</evidence>
<reference evidence="1" key="1">
    <citation type="submission" date="2014-12" db="EMBL/GenBank/DDBJ databases">
        <title>Insight into the proteome of Arion vulgaris.</title>
        <authorList>
            <person name="Aradska J."/>
            <person name="Bulat T."/>
            <person name="Smidak R."/>
            <person name="Sarate P."/>
            <person name="Gangsoo J."/>
            <person name="Sialana F."/>
            <person name="Bilban M."/>
            <person name="Lubec G."/>
        </authorList>
    </citation>
    <scope>NUCLEOTIDE SEQUENCE</scope>
    <source>
        <tissue evidence="1">Skin</tissue>
    </source>
</reference>
<gene>
    <name evidence="1" type="primary">ORF26044</name>
</gene>
<feature type="non-terminal residue" evidence="1">
    <location>
        <position position="75"/>
    </location>
</feature>
<name>A0A0B6YI00_9EUPU</name>